<reference evidence="1 2" key="1">
    <citation type="submission" date="2014-05" db="EMBL/GenBank/DDBJ databases">
        <title>Draft genome sequence of a rare smut relative, Tilletiaria anomala UBC 951.</title>
        <authorList>
            <consortium name="DOE Joint Genome Institute"/>
            <person name="Toome M."/>
            <person name="Kuo A."/>
            <person name="Henrissat B."/>
            <person name="Lipzen A."/>
            <person name="Tritt A."/>
            <person name="Yoshinaga Y."/>
            <person name="Zane M."/>
            <person name="Barry K."/>
            <person name="Grigoriev I.V."/>
            <person name="Spatafora J.W."/>
            <person name="Aimea M.C."/>
        </authorList>
    </citation>
    <scope>NUCLEOTIDE SEQUENCE [LARGE SCALE GENOMIC DNA]</scope>
    <source>
        <strain evidence="1 2">UBC 951</strain>
    </source>
</reference>
<dbReference type="AlphaFoldDB" id="A0A066WJR2"/>
<dbReference type="RefSeq" id="XP_013244622.1">
    <property type="nucleotide sequence ID" value="XM_013389168.1"/>
</dbReference>
<evidence type="ECO:0000313" key="2">
    <source>
        <dbReference type="Proteomes" id="UP000027361"/>
    </source>
</evidence>
<dbReference type="HOGENOM" id="CLU_2122777_0_0_1"/>
<organism evidence="1 2">
    <name type="scientific">Tilletiaria anomala (strain ATCC 24038 / CBS 436.72 / UBC 951)</name>
    <dbReference type="NCBI Taxonomy" id="1037660"/>
    <lineage>
        <taxon>Eukaryota</taxon>
        <taxon>Fungi</taxon>
        <taxon>Dikarya</taxon>
        <taxon>Basidiomycota</taxon>
        <taxon>Ustilaginomycotina</taxon>
        <taxon>Exobasidiomycetes</taxon>
        <taxon>Georgefischeriales</taxon>
        <taxon>Tilletiariaceae</taxon>
        <taxon>Tilletiaria</taxon>
    </lineage>
</organism>
<dbReference type="EMBL" id="JMSN01000018">
    <property type="protein sequence ID" value="KDN50870.1"/>
    <property type="molecule type" value="Genomic_DNA"/>
</dbReference>
<evidence type="ECO:0000313" key="1">
    <source>
        <dbReference type="EMBL" id="KDN50870.1"/>
    </source>
</evidence>
<protein>
    <submittedName>
        <fullName evidence="1">Uncharacterized protein</fullName>
    </submittedName>
</protein>
<keyword evidence="2" id="KW-1185">Reference proteome</keyword>
<name>A0A066WJR2_TILAU</name>
<dbReference type="InParanoid" id="A0A066WJR2"/>
<sequence>MPLHSSRPPPRTVRMAKLCVTLAGCRFPLHTKSGSFGLSVEGWALSGPPLRTHVDGDIPDRNVCVKAQRIEAKERRALPNGVSGFHRGTRGFAQQCCYSLRLPRFNLCKLMPAH</sequence>
<gene>
    <name evidence="1" type="ORF">K437DRAFT_62260</name>
</gene>
<comment type="caution">
    <text evidence="1">The sequence shown here is derived from an EMBL/GenBank/DDBJ whole genome shotgun (WGS) entry which is preliminary data.</text>
</comment>
<dbReference type="GeneID" id="25267655"/>
<proteinExistence type="predicted"/>
<dbReference type="Proteomes" id="UP000027361">
    <property type="component" value="Unassembled WGS sequence"/>
</dbReference>
<accession>A0A066WJR2</accession>